<name>A0A6N7SB56_9FIRM</name>
<feature type="domain" description="4'-phosphopantetheinyl transferase" evidence="3">
    <location>
        <begin position="107"/>
        <end position="178"/>
    </location>
</feature>
<dbReference type="Pfam" id="PF01648">
    <property type="entry name" value="ACPS"/>
    <property type="match status" value="1"/>
</dbReference>
<dbReference type="InterPro" id="IPR037143">
    <property type="entry name" value="4-PPantetheinyl_Trfase_dom_sf"/>
</dbReference>
<dbReference type="GO" id="GO:0000287">
    <property type="term" value="F:magnesium ion binding"/>
    <property type="evidence" value="ECO:0007669"/>
    <property type="project" value="InterPro"/>
</dbReference>
<proteinExistence type="inferred from homology"/>
<reference evidence="6 7" key="1">
    <citation type="journal article" date="2019" name="Nat. Med.">
        <title>A library of human gut bacterial isolates paired with longitudinal multiomics data enables mechanistic microbiome research.</title>
        <authorList>
            <person name="Poyet M."/>
            <person name="Groussin M."/>
            <person name="Gibbons S.M."/>
            <person name="Avila-Pacheco J."/>
            <person name="Jiang X."/>
            <person name="Kearney S.M."/>
            <person name="Perrotta A.R."/>
            <person name="Berdy B."/>
            <person name="Zhao S."/>
            <person name="Lieberman T.D."/>
            <person name="Swanson P.K."/>
            <person name="Smith M."/>
            <person name="Roesemann S."/>
            <person name="Alexander J.E."/>
            <person name="Rich S.A."/>
            <person name="Livny J."/>
            <person name="Vlamakis H."/>
            <person name="Clish C."/>
            <person name="Bullock K."/>
            <person name="Deik A."/>
            <person name="Scott J."/>
            <person name="Pierce K.A."/>
            <person name="Xavier R.J."/>
            <person name="Alm E.J."/>
        </authorList>
    </citation>
    <scope>NUCLEOTIDE SEQUENCE [LARGE SCALE GENOMIC DNA]</scope>
    <source>
        <strain evidence="4 6">BIOML-A4</strain>
        <strain evidence="5 7">BIOML-A5</strain>
    </source>
</reference>
<dbReference type="EMBL" id="WKPI01000030">
    <property type="protein sequence ID" value="MSC34256.1"/>
    <property type="molecule type" value="Genomic_DNA"/>
</dbReference>
<comment type="caution">
    <text evidence="4">The sequence shown here is derived from an EMBL/GenBank/DDBJ whole genome shotgun (WGS) entry which is preliminary data.</text>
</comment>
<dbReference type="SUPFAM" id="SSF56214">
    <property type="entry name" value="4'-phosphopantetheinyl transferase"/>
    <property type="match status" value="2"/>
</dbReference>
<dbReference type="PANTHER" id="PTHR12215:SF10">
    <property type="entry name" value="L-AMINOADIPATE-SEMIALDEHYDE DEHYDROGENASE-PHOSPHOPANTETHEINYL TRANSFERASE"/>
    <property type="match status" value="1"/>
</dbReference>
<dbReference type="Proteomes" id="UP000480929">
    <property type="component" value="Unassembled WGS sequence"/>
</dbReference>
<keyword evidence="2 4" id="KW-0808">Transferase</keyword>
<evidence type="ECO:0000313" key="7">
    <source>
        <dbReference type="Proteomes" id="UP000480929"/>
    </source>
</evidence>
<evidence type="ECO:0000259" key="3">
    <source>
        <dbReference type="Pfam" id="PF01648"/>
    </source>
</evidence>
<dbReference type="OrthoDB" id="9808281at2"/>
<organism evidence="4 6">
    <name type="scientific">Holdemania massiliensis</name>
    <dbReference type="NCBI Taxonomy" id="1468449"/>
    <lineage>
        <taxon>Bacteria</taxon>
        <taxon>Bacillati</taxon>
        <taxon>Bacillota</taxon>
        <taxon>Erysipelotrichia</taxon>
        <taxon>Erysipelotrichales</taxon>
        <taxon>Erysipelotrichaceae</taxon>
        <taxon>Holdemania</taxon>
    </lineage>
</organism>
<gene>
    <name evidence="5" type="ORF">GKD88_14105</name>
    <name evidence="4" type="ORF">GKE08_14435</name>
</gene>
<dbReference type="GO" id="GO:0008897">
    <property type="term" value="F:holo-[acyl-carrier-protein] synthase activity"/>
    <property type="evidence" value="ECO:0007669"/>
    <property type="project" value="InterPro"/>
</dbReference>
<comment type="similarity">
    <text evidence="1">Belongs to the P-Pant transferase superfamily. Gsp/Sfp/HetI/AcpT family.</text>
</comment>
<dbReference type="GO" id="GO:0005829">
    <property type="term" value="C:cytosol"/>
    <property type="evidence" value="ECO:0007669"/>
    <property type="project" value="TreeGrafter"/>
</dbReference>
<sequence length="214" mass="24298">MNSGLKLRHGKSGTSRKSKILPTIWRNWAFMIEAGPRLFSGSLDSQSSAGLLQKALKRQADMGILPFIPTERTLTPQGKPYFADLPALHFSISHCGQQWVCLFASQPVGIDIEQPRRCREEAIARRFFHPLEQAWLTKHPETFFQIWTAKESFVKWSGCGIDSQFSKFSVIDEHGALYRGEDFKFIPWITKKGTPGTMCLSASLSELYHAYELD</sequence>
<dbReference type="AlphaFoldDB" id="A0A6N7SB56"/>
<keyword evidence="7" id="KW-1185">Reference proteome</keyword>
<evidence type="ECO:0000256" key="2">
    <source>
        <dbReference type="ARBA" id="ARBA00022679"/>
    </source>
</evidence>
<evidence type="ECO:0000313" key="5">
    <source>
        <dbReference type="EMBL" id="MSC34256.1"/>
    </source>
</evidence>
<accession>A0A6N7SB56</accession>
<dbReference type="Gene3D" id="3.90.470.20">
    <property type="entry name" value="4'-phosphopantetheinyl transferase domain"/>
    <property type="match status" value="1"/>
</dbReference>
<dbReference type="GO" id="GO:0019878">
    <property type="term" value="P:lysine biosynthetic process via aminoadipic acid"/>
    <property type="evidence" value="ECO:0007669"/>
    <property type="project" value="TreeGrafter"/>
</dbReference>
<evidence type="ECO:0000256" key="1">
    <source>
        <dbReference type="ARBA" id="ARBA00010990"/>
    </source>
</evidence>
<evidence type="ECO:0000313" key="4">
    <source>
        <dbReference type="EMBL" id="MSA90526.1"/>
    </source>
</evidence>
<dbReference type="PANTHER" id="PTHR12215">
    <property type="entry name" value="PHOSPHOPANTETHEINE TRANSFERASE"/>
    <property type="match status" value="1"/>
</dbReference>
<dbReference type="InterPro" id="IPR008278">
    <property type="entry name" value="4-PPantetheinyl_Trfase_dom"/>
</dbReference>
<protein>
    <submittedName>
        <fullName evidence="4">4'-phosphopantetheinyl transferase superfamily protein</fullName>
    </submittedName>
</protein>
<dbReference type="Proteomes" id="UP000433575">
    <property type="component" value="Unassembled WGS sequence"/>
</dbReference>
<evidence type="ECO:0000313" key="6">
    <source>
        <dbReference type="Proteomes" id="UP000433575"/>
    </source>
</evidence>
<dbReference type="EMBL" id="WKPJ01000028">
    <property type="protein sequence ID" value="MSA90526.1"/>
    <property type="molecule type" value="Genomic_DNA"/>
</dbReference>
<dbReference type="InterPro" id="IPR050559">
    <property type="entry name" value="P-Pant_transferase_sf"/>
</dbReference>